<evidence type="ECO:0000256" key="1">
    <source>
        <dbReference type="SAM" id="Phobius"/>
    </source>
</evidence>
<dbReference type="RefSeq" id="WP_014355659.1">
    <property type="nucleotide sequence ID" value="NC_016894.1"/>
</dbReference>
<dbReference type="KEGG" id="awo:Awo_c12720"/>
<feature type="transmembrane region" description="Helical" evidence="1">
    <location>
        <begin position="12"/>
        <end position="32"/>
    </location>
</feature>
<dbReference type="STRING" id="931626.Awo_c12720"/>
<dbReference type="SUPFAM" id="SSF52266">
    <property type="entry name" value="SGNH hydrolase"/>
    <property type="match status" value="1"/>
</dbReference>
<keyword evidence="1" id="KW-0472">Membrane</keyword>
<dbReference type="OrthoDB" id="1652311at2"/>
<dbReference type="InterPro" id="IPR036514">
    <property type="entry name" value="SGNH_hydro_sf"/>
</dbReference>
<dbReference type="Gene3D" id="3.40.50.1110">
    <property type="entry name" value="SGNH hydrolase"/>
    <property type="match status" value="1"/>
</dbReference>
<dbReference type="Pfam" id="PF13472">
    <property type="entry name" value="Lipase_GDSL_2"/>
    <property type="match status" value="1"/>
</dbReference>
<gene>
    <name evidence="3" type="ordered locus">Awo_c12720</name>
</gene>
<dbReference type="Proteomes" id="UP000007177">
    <property type="component" value="Chromosome"/>
</dbReference>
<keyword evidence="4" id="KW-1185">Reference proteome</keyword>
<evidence type="ECO:0000313" key="3">
    <source>
        <dbReference type="EMBL" id="AFA48056.1"/>
    </source>
</evidence>
<keyword evidence="1" id="KW-1133">Transmembrane helix</keyword>
<organism evidence="3 4">
    <name type="scientific">Acetobacterium woodii (strain ATCC 29683 / DSM 1030 / JCM 2381 / KCTC 1655 / WB1)</name>
    <dbReference type="NCBI Taxonomy" id="931626"/>
    <lineage>
        <taxon>Bacteria</taxon>
        <taxon>Bacillati</taxon>
        <taxon>Bacillota</taxon>
        <taxon>Clostridia</taxon>
        <taxon>Eubacteriales</taxon>
        <taxon>Eubacteriaceae</taxon>
        <taxon>Acetobacterium</taxon>
    </lineage>
</organism>
<evidence type="ECO:0000259" key="2">
    <source>
        <dbReference type="Pfam" id="PF13472"/>
    </source>
</evidence>
<dbReference type="HOGENOM" id="CLU_051989_7_0_9"/>
<dbReference type="AlphaFoldDB" id="H6LE13"/>
<proteinExistence type="predicted"/>
<dbReference type="InterPro" id="IPR013830">
    <property type="entry name" value="SGNH_hydro"/>
</dbReference>
<dbReference type="eggNOG" id="COG2755">
    <property type="taxonomic scope" value="Bacteria"/>
</dbReference>
<accession>H6LE13</accession>
<evidence type="ECO:0000313" key="4">
    <source>
        <dbReference type="Proteomes" id="UP000007177"/>
    </source>
</evidence>
<sequence length="252" mass="28780">MAEKIKQYLTGNRIIIILVILSIILFFIIYQIDFHKNSTLDTGVEILVSLETRDLYTLEEKIDYMKRKAVDANDYSALFGSSVIFGDSIAEGLGLYGFLNASSLVAVLGESTENSVDNIQKLIDLAPHHVFFELGLNDISHPYTTMDSYISSYENLIDLVQLKLPNARIYICSIFPVTDEVLQDDPIFNQIESYNAALEEMAQRKHVTYINTYDVLKRNPEYHNQDGIHVLPEFYPLWLDTLVNNSDLKNLL</sequence>
<reference evidence="3 4" key="2">
    <citation type="journal article" date="2012" name="PLoS ONE">
        <title>An ancient pathway combining carbon dioxide fixation with the generation and utilization of a sodium ion gradient for ATP synthesis.</title>
        <authorList>
            <person name="Poehlein A."/>
            <person name="Schmidt S."/>
            <person name="Kaster A.K."/>
            <person name="Goenrich M."/>
            <person name="Vollmers J."/>
            <person name="Thurmer A."/>
            <person name="Bertsch J."/>
            <person name="Schuchmann K."/>
            <person name="Voigt B."/>
            <person name="Hecker M."/>
            <person name="Daniel R."/>
            <person name="Thauer R.K."/>
            <person name="Gottschalk G."/>
            <person name="Muller V."/>
        </authorList>
    </citation>
    <scope>NUCLEOTIDE SEQUENCE [LARGE SCALE GENOMIC DNA]</scope>
    <source>
        <strain evidence="4">ATCC 29683 / DSM 1030 / JCM 2381 / KCTC 1655 / WB1</strain>
    </source>
</reference>
<protein>
    <recommendedName>
        <fullName evidence="2">SGNH hydrolase-type esterase domain-containing protein</fullName>
    </recommendedName>
</protein>
<keyword evidence="1" id="KW-0812">Transmembrane</keyword>
<name>H6LE13_ACEWD</name>
<reference evidence="4" key="1">
    <citation type="submission" date="2011-07" db="EMBL/GenBank/DDBJ databases">
        <title>Complete genome sequence of Acetobacterium woodii.</title>
        <authorList>
            <person name="Poehlein A."/>
            <person name="Schmidt S."/>
            <person name="Kaster A.-K."/>
            <person name="Goenrich M."/>
            <person name="Vollmers J."/>
            <person name="Thuermer A."/>
            <person name="Gottschalk G."/>
            <person name="Thauer R.K."/>
            <person name="Daniel R."/>
            <person name="Mueller V."/>
        </authorList>
    </citation>
    <scope>NUCLEOTIDE SEQUENCE [LARGE SCALE GENOMIC DNA]</scope>
    <source>
        <strain evidence="4">ATCC 29683 / DSM 1030 / JCM 2381 / KCTC 1655 / WB1</strain>
    </source>
</reference>
<dbReference type="EMBL" id="CP002987">
    <property type="protein sequence ID" value="AFA48056.1"/>
    <property type="molecule type" value="Genomic_DNA"/>
</dbReference>
<feature type="domain" description="SGNH hydrolase-type esterase" evidence="2">
    <location>
        <begin position="85"/>
        <end position="230"/>
    </location>
</feature>